<dbReference type="InterPro" id="IPR001633">
    <property type="entry name" value="EAL_dom"/>
</dbReference>
<comment type="subcellular location">
    <subcellularLocation>
        <location evidence="2">Membrane</location>
    </subcellularLocation>
</comment>
<dbReference type="Gene3D" id="3.30.450.350">
    <property type="entry name" value="CHASE domain"/>
    <property type="match status" value="1"/>
</dbReference>
<dbReference type="PROSITE" id="PS50887">
    <property type="entry name" value="GGDEF"/>
    <property type="match status" value="1"/>
</dbReference>
<dbReference type="NCBIfam" id="TIGR00254">
    <property type="entry name" value="GGDEF"/>
    <property type="match status" value="1"/>
</dbReference>
<feature type="domain" description="CHASE" evidence="7">
    <location>
        <begin position="107"/>
        <end position="245"/>
    </location>
</feature>
<dbReference type="Gene3D" id="3.30.70.270">
    <property type="match status" value="1"/>
</dbReference>
<organism evidence="10 11">
    <name type="scientific">Maribrevibacterium harenarium</name>
    <dbReference type="NCBI Taxonomy" id="2589817"/>
    <lineage>
        <taxon>Bacteria</taxon>
        <taxon>Pseudomonadati</taxon>
        <taxon>Pseudomonadota</taxon>
        <taxon>Gammaproteobacteria</taxon>
        <taxon>Oceanospirillales</taxon>
        <taxon>Oceanospirillaceae</taxon>
        <taxon>Maribrevibacterium</taxon>
    </lineage>
</organism>
<gene>
    <name evidence="10" type="ORF">FJM67_07595</name>
</gene>
<dbReference type="InterPro" id="IPR035919">
    <property type="entry name" value="EAL_sf"/>
</dbReference>
<dbReference type="InterPro" id="IPR043128">
    <property type="entry name" value="Rev_trsase/Diguanyl_cyclase"/>
</dbReference>
<dbReference type="EMBL" id="VFRR01000011">
    <property type="protein sequence ID" value="TPE52870.1"/>
    <property type="molecule type" value="Genomic_DNA"/>
</dbReference>
<dbReference type="CDD" id="cd01949">
    <property type="entry name" value="GGDEF"/>
    <property type="match status" value="1"/>
</dbReference>
<dbReference type="Proteomes" id="UP000315901">
    <property type="component" value="Unassembled WGS sequence"/>
</dbReference>
<dbReference type="SMART" id="SM01079">
    <property type="entry name" value="CHASE"/>
    <property type="match status" value="1"/>
</dbReference>
<dbReference type="SUPFAM" id="SSF55073">
    <property type="entry name" value="Nucleotide cyclase"/>
    <property type="match status" value="1"/>
</dbReference>
<dbReference type="InterPro" id="IPR006189">
    <property type="entry name" value="CHASE_dom"/>
</dbReference>
<keyword evidence="11" id="KW-1185">Reference proteome</keyword>
<evidence type="ECO:0000259" key="7">
    <source>
        <dbReference type="PROSITE" id="PS50839"/>
    </source>
</evidence>
<comment type="cofactor">
    <cofactor evidence="1">
        <name>Mg(2+)</name>
        <dbReference type="ChEBI" id="CHEBI:18420"/>
    </cofactor>
</comment>
<keyword evidence="5 6" id="KW-0472">Membrane</keyword>
<dbReference type="GO" id="GO:0007165">
    <property type="term" value="P:signal transduction"/>
    <property type="evidence" value="ECO:0007669"/>
    <property type="project" value="UniProtKB-ARBA"/>
</dbReference>
<feature type="transmembrane region" description="Helical" evidence="6">
    <location>
        <begin position="260"/>
        <end position="280"/>
    </location>
</feature>
<evidence type="ECO:0000313" key="11">
    <source>
        <dbReference type="Proteomes" id="UP000315901"/>
    </source>
</evidence>
<evidence type="ECO:0000256" key="4">
    <source>
        <dbReference type="ARBA" id="ARBA00022989"/>
    </source>
</evidence>
<dbReference type="Pfam" id="PF00990">
    <property type="entry name" value="GGDEF"/>
    <property type="match status" value="1"/>
</dbReference>
<dbReference type="Pfam" id="PF00563">
    <property type="entry name" value="EAL"/>
    <property type="match status" value="1"/>
</dbReference>
<dbReference type="Gene3D" id="3.20.20.450">
    <property type="entry name" value="EAL domain"/>
    <property type="match status" value="1"/>
</dbReference>
<dbReference type="AlphaFoldDB" id="A0A501WWQ9"/>
<keyword evidence="3 6" id="KW-0812">Transmembrane</keyword>
<evidence type="ECO:0000256" key="3">
    <source>
        <dbReference type="ARBA" id="ARBA00022692"/>
    </source>
</evidence>
<accession>A0A501WWQ9</accession>
<dbReference type="SUPFAM" id="SSF141868">
    <property type="entry name" value="EAL domain-like"/>
    <property type="match status" value="1"/>
</dbReference>
<comment type="caution">
    <text evidence="10">The sequence shown here is derived from an EMBL/GenBank/DDBJ whole genome shotgun (WGS) entry which is preliminary data.</text>
</comment>
<name>A0A501WWQ9_9GAMM</name>
<sequence length="548" mass="60639">MLSWFKESLALLFSALVFILSLGIGGYLTELANDNIVKENKLLLSGIARTQASELERRLSSAFTSTQILAHAVSQSDGNISDFDSYAANIMDSIGGIANLQLAPGGIISNIYPLKGNESAIGLDILANPDYREAAEFAIKERSLIALGPVSLVQGGTAVIVRAPVFIGEDSNQFWGFASALIFLKDLVEASRLIELEQEGYSFALTRVHADSGDTLTFYHSDHAVDEQSMVQADIVLPTGTWQLCISHNNSEFIIARTSISYLVVIIISAILAVAFYLILLQPQRLRHQVAEKTRELQQLALRDPLTGLPNRRYLNDKLSDLLRESITLGQHGAFIYFDLDNFKSINDTIGHDVGDQVLIKVAERLQRLVSGNDTVVRLGGDEFAIVFFDLANLQQAEQKAEGILQAISALMHIGEREFRLSTSLGIATFPENGSHTLELMQNADVALYQAKQKGKNQYKCFDEQMKQTALNTHNEEQALARAIHNKEIVLYYQPQFDIKLGQIVGAEALVRWNHPERGLVFPNEFIPLAEATGFATVADFMLLYVYT</sequence>
<dbReference type="InterPro" id="IPR052155">
    <property type="entry name" value="Biofilm_reg_signaling"/>
</dbReference>
<dbReference type="OrthoDB" id="1316910at2"/>
<evidence type="ECO:0000259" key="8">
    <source>
        <dbReference type="PROSITE" id="PS50883"/>
    </source>
</evidence>
<dbReference type="GO" id="GO:0016020">
    <property type="term" value="C:membrane"/>
    <property type="evidence" value="ECO:0007669"/>
    <property type="project" value="UniProtKB-SubCell"/>
</dbReference>
<dbReference type="InterPro" id="IPR000160">
    <property type="entry name" value="GGDEF_dom"/>
</dbReference>
<reference evidence="10 11" key="1">
    <citation type="submission" date="2019-06" db="EMBL/GenBank/DDBJ databases">
        <title>A novel bacterium of genus Marinomonas, isolated from coastal sand.</title>
        <authorList>
            <person name="Huang H."/>
            <person name="Mo K."/>
            <person name="Hu Y."/>
        </authorList>
    </citation>
    <scope>NUCLEOTIDE SEQUENCE [LARGE SCALE GENOMIC DNA]</scope>
    <source>
        <strain evidence="10 11">HB171799</strain>
    </source>
</reference>
<dbReference type="Pfam" id="PF03924">
    <property type="entry name" value="CHASE"/>
    <property type="match status" value="1"/>
</dbReference>
<proteinExistence type="predicted"/>
<dbReference type="SMART" id="SM00267">
    <property type="entry name" value="GGDEF"/>
    <property type="match status" value="1"/>
</dbReference>
<evidence type="ECO:0000259" key="9">
    <source>
        <dbReference type="PROSITE" id="PS50887"/>
    </source>
</evidence>
<evidence type="ECO:0000256" key="5">
    <source>
        <dbReference type="ARBA" id="ARBA00023136"/>
    </source>
</evidence>
<dbReference type="RefSeq" id="WP_140588190.1">
    <property type="nucleotide sequence ID" value="NZ_VFRR01000011.1"/>
</dbReference>
<dbReference type="PANTHER" id="PTHR44757">
    <property type="entry name" value="DIGUANYLATE CYCLASE DGCP"/>
    <property type="match status" value="1"/>
</dbReference>
<dbReference type="FunFam" id="3.30.70.270:FF:000001">
    <property type="entry name" value="Diguanylate cyclase domain protein"/>
    <property type="match status" value="1"/>
</dbReference>
<dbReference type="InterPro" id="IPR029787">
    <property type="entry name" value="Nucleotide_cyclase"/>
</dbReference>
<dbReference type="CDD" id="cd01948">
    <property type="entry name" value="EAL"/>
    <property type="match status" value="1"/>
</dbReference>
<evidence type="ECO:0000256" key="6">
    <source>
        <dbReference type="SAM" id="Phobius"/>
    </source>
</evidence>
<dbReference type="PROSITE" id="PS50839">
    <property type="entry name" value="CHASE"/>
    <property type="match status" value="1"/>
</dbReference>
<feature type="domain" description="GGDEF" evidence="9">
    <location>
        <begin position="331"/>
        <end position="464"/>
    </location>
</feature>
<evidence type="ECO:0000256" key="2">
    <source>
        <dbReference type="ARBA" id="ARBA00004370"/>
    </source>
</evidence>
<protein>
    <submittedName>
        <fullName evidence="10">Diguanylate cyclase</fullName>
    </submittedName>
</protein>
<feature type="domain" description="EAL" evidence="8">
    <location>
        <begin position="473"/>
        <end position="548"/>
    </location>
</feature>
<dbReference type="PROSITE" id="PS50883">
    <property type="entry name" value="EAL"/>
    <property type="match status" value="1"/>
</dbReference>
<evidence type="ECO:0000256" key="1">
    <source>
        <dbReference type="ARBA" id="ARBA00001946"/>
    </source>
</evidence>
<dbReference type="InterPro" id="IPR042240">
    <property type="entry name" value="CHASE_sf"/>
</dbReference>
<dbReference type="PANTHER" id="PTHR44757:SF2">
    <property type="entry name" value="BIOFILM ARCHITECTURE MAINTENANCE PROTEIN MBAA"/>
    <property type="match status" value="1"/>
</dbReference>
<evidence type="ECO:0000313" key="10">
    <source>
        <dbReference type="EMBL" id="TPE52870.1"/>
    </source>
</evidence>
<dbReference type="GO" id="GO:0003824">
    <property type="term" value="F:catalytic activity"/>
    <property type="evidence" value="ECO:0007669"/>
    <property type="project" value="UniProtKB-ARBA"/>
</dbReference>
<keyword evidence="4 6" id="KW-1133">Transmembrane helix</keyword>